<name>A0A1L9QSJ0_9CYAN</name>
<keyword evidence="5" id="KW-1185">Reference proteome</keyword>
<gene>
    <name evidence="4" type="ORF">BI308_11005</name>
</gene>
<protein>
    <submittedName>
        <fullName evidence="4">Phycocyanobilin lyase</fullName>
    </submittedName>
</protein>
<proteinExistence type="predicted"/>
<evidence type="ECO:0000313" key="5">
    <source>
        <dbReference type="Proteomes" id="UP000183940"/>
    </source>
</evidence>
<keyword evidence="1" id="KW-0042">Antenna complex</keyword>
<dbReference type="SMART" id="SM00567">
    <property type="entry name" value="EZ_HEAT"/>
    <property type="match status" value="6"/>
</dbReference>
<evidence type="ECO:0000256" key="3">
    <source>
        <dbReference type="ARBA" id="ARBA00045876"/>
    </source>
</evidence>
<organism evidence="4 5">
    <name type="scientific">Roseofilum reptotaenium AO1-A</name>
    <dbReference type="NCBI Taxonomy" id="1925591"/>
    <lineage>
        <taxon>Bacteria</taxon>
        <taxon>Bacillati</taxon>
        <taxon>Cyanobacteriota</taxon>
        <taxon>Cyanophyceae</taxon>
        <taxon>Desertifilales</taxon>
        <taxon>Desertifilaceae</taxon>
        <taxon>Roseofilum</taxon>
    </lineage>
</organism>
<dbReference type="Proteomes" id="UP000183940">
    <property type="component" value="Unassembled WGS sequence"/>
</dbReference>
<dbReference type="InterPro" id="IPR004155">
    <property type="entry name" value="PBS_lyase_HEAT"/>
</dbReference>
<dbReference type="SUPFAM" id="SSF48371">
    <property type="entry name" value="ARM repeat"/>
    <property type="match status" value="1"/>
</dbReference>
<keyword evidence="4" id="KW-0456">Lyase</keyword>
<dbReference type="EMBL" id="MLAW01000016">
    <property type="protein sequence ID" value="OJJ25547.1"/>
    <property type="molecule type" value="Genomic_DNA"/>
</dbReference>
<comment type="caution">
    <text evidence="4">The sequence shown here is derived from an EMBL/GenBank/DDBJ whole genome shotgun (WGS) entry which is preliminary data.</text>
</comment>
<dbReference type="GO" id="GO:0016829">
    <property type="term" value="F:lyase activity"/>
    <property type="evidence" value="ECO:0007669"/>
    <property type="project" value="UniProtKB-KW"/>
</dbReference>
<dbReference type="InterPro" id="IPR011989">
    <property type="entry name" value="ARM-like"/>
</dbReference>
<dbReference type="Pfam" id="PF03130">
    <property type="entry name" value="HEAT_PBS"/>
    <property type="match status" value="1"/>
</dbReference>
<dbReference type="PROSITE" id="PS50077">
    <property type="entry name" value="HEAT_REPEAT"/>
    <property type="match status" value="1"/>
</dbReference>
<dbReference type="Gene3D" id="1.25.10.10">
    <property type="entry name" value="Leucine-rich Repeat Variant"/>
    <property type="match status" value="2"/>
</dbReference>
<reference evidence="4" key="1">
    <citation type="submission" date="2016-10" db="EMBL/GenBank/DDBJ databases">
        <title>CRISPR-Cas defence system in Roseofilum reptotaenium: evidence of a bacteriophage-cyanobacterium arms race in the coral black band disease.</title>
        <authorList>
            <person name="Buerger P."/>
            <person name="Wood-Charlson E.M."/>
            <person name="Weynberg K.D."/>
            <person name="Willis B."/>
            <person name="Van Oppen M.J."/>
        </authorList>
    </citation>
    <scope>NUCLEOTIDE SEQUENCE [LARGE SCALE GENOMIC DNA]</scope>
    <source>
        <strain evidence="4">AO1-A</strain>
    </source>
</reference>
<dbReference type="InterPro" id="IPR016024">
    <property type="entry name" value="ARM-type_fold"/>
</dbReference>
<dbReference type="InterPro" id="IPR021133">
    <property type="entry name" value="HEAT_type_2"/>
</dbReference>
<keyword evidence="2" id="KW-0605">Phycobilisome</keyword>
<evidence type="ECO:0000256" key="1">
    <source>
        <dbReference type="ARBA" id="ARBA00022549"/>
    </source>
</evidence>
<comment type="function">
    <text evidence="3">Catalyzes the hydroxylation of the N(6)-(4-aminobutyl)-L-lysine intermediate produced by deoxyhypusine synthase/DHPS on a critical lysine of the eukaryotic translation initiation factor 5A/eIF-5A. This is the second step of the post-translational modification of that lysine into an unusual amino acid residue named hypusine. Hypusination is unique to mature eIF-5A factor and is essential for its function.</text>
</comment>
<evidence type="ECO:0000313" key="4">
    <source>
        <dbReference type="EMBL" id="OJJ25547.1"/>
    </source>
</evidence>
<accession>A0A1L9QSJ0</accession>
<dbReference type="PANTHER" id="PTHR12697:SF5">
    <property type="entry name" value="DEOXYHYPUSINE HYDROXYLASE"/>
    <property type="match status" value="1"/>
</dbReference>
<dbReference type="GO" id="GO:0030089">
    <property type="term" value="C:phycobilisome"/>
    <property type="evidence" value="ECO:0007669"/>
    <property type="project" value="UniProtKB-KW"/>
</dbReference>
<dbReference type="STRING" id="1925591.BI308_11005"/>
<dbReference type="PANTHER" id="PTHR12697">
    <property type="entry name" value="PBS LYASE HEAT-LIKE PROTEIN"/>
    <property type="match status" value="1"/>
</dbReference>
<dbReference type="Pfam" id="PF13646">
    <property type="entry name" value="HEAT_2"/>
    <property type="match status" value="1"/>
</dbReference>
<sequence>MINTPSSSSGAPQLTVDQAITNLLQGDQGERYYAAWWLGRFRVKEPEAIDALVAALEDDSDRTPEGGYALRRNAARALGKLAEPKVIPALVECLRCPDFYVRETAAQALGELGEPLDLGHFEAAIPELLNLLEGGLEAAQPIPGCPHLAQPYNATIETLGILGVKAAIPYIEPFLNHPLEIEQYGAARALYQLTGDRKYGDRLVAALQGDKLQLRRAVLSDLGAIGYLPAAEAIAQTLAENSLKLISLKGLLEHHLQANDSQESPSQTAIDLMTLMDSLL</sequence>
<dbReference type="AlphaFoldDB" id="A0A1L9QSJ0"/>
<evidence type="ECO:0000256" key="2">
    <source>
        <dbReference type="ARBA" id="ARBA00022738"/>
    </source>
</evidence>
<dbReference type="GO" id="GO:0016491">
    <property type="term" value="F:oxidoreductase activity"/>
    <property type="evidence" value="ECO:0007669"/>
    <property type="project" value="TreeGrafter"/>
</dbReference>